<evidence type="ECO:0000313" key="4">
    <source>
        <dbReference type="Proteomes" id="UP000811246"/>
    </source>
</evidence>
<reference evidence="3" key="1">
    <citation type="submission" date="2021-01" db="EMBL/GenBank/DDBJ databases">
        <authorList>
            <person name="Lovell J.T."/>
            <person name="Bentley N."/>
            <person name="Bhattarai G."/>
            <person name="Jenkins J.W."/>
            <person name="Sreedasyam A."/>
            <person name="Alarcon Y."/>
            <person name="Bock C."/>
            <person name="Boston L."/>
            <person name="Carlson J."/>
            <person name="Cervantes K."/>
            <person name="Clermont K."/>
            <person name="Krom N."/>
            <person name="Kubenka K."/>
            <person name="Mamidi S."/>
            <person name="Mattison C."/>
            <person name="Monteros M."/>
            <person name="Pisani C."/>
            <person name="Plott C."/>
            <person name="Rajasekar S."/>
            <person name="Rhein H.S."/>
            <person name="Rohla C."/>
            <person name="Song M."/>
            <person name="Hilaire R.S."/>
            <person name="Shu S."/>
            <person name="Wells L."/>
            <person name="Wang X."/>
            <person name="Webber J."/>
            <person name="Heerema R.J."/>
            <person name="Klein P."/>
            <person name="Conner P."/>
            <person name="Grauke L."/>
            <person name="Grimwood J."/>
            <person name="Schmutz J."/>
            <person name="Randall J.J."/>
        </authorList>
    </citation>
    <scope>NUCLEOTIDE SEQUENCE</scope>
    <source>
        <tissue evidence="3">Leaf</tissue>
    </source>
</reference>
<gene>
    <name evidence="3" type="ORF">I3842_Q059900</name>
</gene>
<dbReference type="Pfam" id="PF13968">
    <property type="entry name" value="DUF4220"/>
    <property type="match status" value="1"/>
</dbReference>
<dbReference type="InterPro" id="IPR007658">
    <property type="entry name" value="DUF594"/>
</dbReference>
<evidence type="ECO:0000256" key="1">
    <source>
        <dbReference type="SAM" id="Phobius"/>
    </source>
</evidence>
<dbReference type="Pfam" id="PF04578">
    <property type="entry name" value="DUF594"/>
    <property type="match status" value="1"/>
</dbReference>
<name>A0A922D2Z1_CARIL</name>
<dbReference type="AlphaFoldDB" id="A0A922D2Z1"/>
<feature type="domain" description="DUF4220" evidence="2">
    <location>
        <begin position="52"/>
        <end position="423"/>
    </location>
</feature>
<dbReference type="InterPro" id="IPR025315">
    <property type="entry name" value="DUF4220"/>
</dbReference>
<keyword evidence="1" id="KW-1133">Transmembrane helix</keyword>
<feature type="transmembrane region" description="Helical" evidence="1">
    <location>
        <begin position="135"/>
        <end position="153"/>
    </location>
</feature>
<evidence type="ECO:0000313" key="3">
    <source>
        <dbReference type="EMBL" id="KAG6620575.1"/>
    </source>
</evidence>
<sequence length="860" mass="98714">MVKVIPERLRKTWEIYNIRGVILFSLLLQSILFLGAPMRKRTGNRLVILLIWSSYFLAEWAASFALGLITSHQSYKQGENNDLYAFWASFLMLHHGGPDTITAFEENELWLRHFLSLISQAGFTFYVLLQTLPKNNLWLPTCLIFFAGIIKYVERTRSLYLVSWGTFRESMLTDPDPGPDYAKFMQSFSSWKVARLPTTMSQTLDADIKQSKSAFYISSQPRGKNLDDFEVVKYGYHFFKIFKGLIVDLVSYKDLKESRGFFYGTTPEDVLEVLEVELNFIYEILYTKVFVVHTLKGYFFRLLTFASILVSLGFFFFLDCKNGLDNFDIRVTYTLLLGTWSLEAIAIFKLFFSDWTIKLLHERITNPTVLHIFTKYLRFRRSRWSPCKDKLPSTELPGTETRITSVLLRRWSESVAGFNLITYCLRDLSTRSYCCKVVIDCLGAKDFLDEWKYSSKYPFTKNLWNFIFKELRTKSNEADQPENIKTIRSARGAYVLQELKTNKLRGEVVLFETLKTDYIENVTFDESLLLWHIATELCYQVSEVDHHEKVDDYPYYKSISKLVSDYMLYLLVMKPTMMSAVAGIGDIRYRDTCADAKRFFRKMGLGPNMEKDACENLLAVNTEVKPVHVKGDRSKSVLFDACMLAKELQKLEEKKWEVISKVWVEMLSYASNHRKADAHAQQDRAGNLTRIPLHEIRPVHMGRIKFGPVRNPVLPDFGSGSLARQTLHDEATVLHDLSHPTPPPISLKPSRCPLLLATETEQPASSSPSQILTSSWISLDLKPVGHRFLPASSSPSQILTPSWISLDLKRVGHYFLPASSSPSQILTSSWISLDLKPVGHRFLPASSSPSQILTSSWISG</sequence>
<dbReference type="Proteomes" id="UP000811246">
    <property type="component" value="Unassembled WGS sequence"/>
</dbReference>
<protein>
    <recommendedName>
        <fullName evidence="2">DUF4220 domain-containing protein</fullName>
    </recommendedName>
</protein>
<accession>A0A922D2Z1</accession>
<feature type="transmembrane region" description="Helical" evidence="1">
    <location>
        <begin position="46"/>
        <end position="69"/>
    </location>
</feature>
<organism evidence="3 4">
    <name type="scientific">Carya illinoinensis</name>
    <name type="common">Pecan</name>
    <dbReference type="NCBI Taxonomy" id="32201"/>
    <lineage>
        <taxon>Eukaryota</taxon>
        <taxon>Viridiplantae</taxon>
        <taxon>Streptophyta</taxon>
        <taxon>Embryophyta</taxon>
        <taxon>Tracheophyta</taxon>
        <taxon>Spermatophyta</taxon>
        <taxon>Magnoliopsida</taxon>
        <taxon>eudicotyledons</taxon>
        <taxon>Gunneridae</taxon>
        <taxon>Pentapetalae</taxon>
        <taxon>rosids</taxon>
        <taxon>fabids</taxon>
        <taxon>Fagales</taxon>
        <taxon>Juglandaceae</taxon>
        <taxon>Carya</taxon>
    </lineage>
</organism>
<keyword evidence="1" id="KW-0812">Transmembrane</keyword>
<proteinExistence type="predicted"/>
<feature type="transmembrane region" description="Helical" evidence="1">
    <location>
        <begin position="298"/>
        <end position="318"/>
    </location>
</feature>
<feature type="transmembrane region" description="Helical" evidence="1">
    <location>
        <begin position="15"/>
        <end position="34"/>
    </location>
</feature>
<comment type="caution">
    <text evidence="3">The sequence shown here is derived from an EMBL/GenBank/DDBJ whole genome shotgun (WGS) entry which is preliminary data.</text>
</comment>
<evidence type="ECO:0000259" key="2">
    <source>
        <dbReference type="Pfam" id="PF13968"/>
    </source>
</evidence>
<dbReference type="EMBL" id="MU228899">
    <property type="protein sequence ID" value="KAG6620575.1"/>
    <property type="molecule type" value="Genomic_DNA"/>
</dbReference>
<dbReference type="PANTHER" id="PTHR31325">
    <property type="entry name" value="OS01G0798800 PROTEIN-RELATED"/>
    <property type="match status" value="1"/>
</dbReference>
<keyword evidence="1" id="KW-0472">Membrane</keyword>